<accession>A0A7X2YY88</accession>
<dbReference type="InterPro" id="IPR003593">
    <property type="entry name" value="AAA+_ATPase"/>
</dbReference>
<gene>
    <name evidence="2" type="ORF">GNP95_04305</name>
</gene>
<protein>
    <submittedName>
        <fullName evidence="2">DUF2075 domain-containing protein</fullName>
    </submittedName>
</protein>
<evidence type="ECO:0000313" key="3">
    <source>
        <dbReference type="Proteomes" id="UP000447876"/>
    </source>
</evidence>
<dbReference type="Proteomes" id="UP000447876">
    <property type="component" value="Unassembled WGS sequence"/>
</dbReference>
<dbReference type="AlphaFoldDB" id="A0A7X2YY88"/>
<name>A0A7X2YY88_9BACL</name>
<dbReference type="Gene3D" id="3.40.50.300">
    <property type="entry name" value="P-loop containing nucleotide triphosphate hydrolases"/>
    <property type="match status" value="1"/>
</dbReference>
<comment type="caution">
    <text evidence="2">The sequence shown here is derived from an EMBL/GenBank/DDBJ whole genome shotgun (WGS) entry which is preliminary data.</text>
</comment>
<feature type="domain" description="AAA+ ATPase" evidence="1">
    <location>
        <begin position="263"/>
        <end position="400"/>
    </location>
</feature>
<dbReference type="InterPro" id="IPR027417">
    <property type="entry name" value="P-loop_NTPase"/>
</dbReference>
<dbReference type="SMART" id="SM00382">
    <property type="entry name" value="AAA"/>
    <property type="match status" value="1"/>
</dbReference>
<reference evidence="2 3" key="1">
    <citation type="submission" date="2019-11" db="EMBL/GenBank/DDBJ databases">
        <title>Draft genome sequences of five Paenibacillus species of dairy origin.</title>
        <authorList>
            <person name="Olajide A.M."/>
            <person name="Chen S."/>
            <person name="Lapointe G."/>
        </authorList>
    </citation>
    <scope>NUCLEOTIDE SEQUENCE [LARGE SCALE GENOMIC DNA]</scope>
    <source>
        <strain evidence="2 3">12CR55</strain>
    </source>
</reference>
<dbReference type="SUPFAM" id="SSF52540">
    <property type="entry name" value="P-loop containing nucleoside triphosphate hydrolases"/>
    <property type="match status" value="1"/>
</dbReference>
<sequence length="657" mass="75705">MIIYEATKEEFMNDVTDDSISVKIHESYLQKIGKVSLGEINSWNNSMNYMYKVLNTPTIPDDVGVAIEYKVPTTSRRIDFMLTGLDEKDQYSVVIVELKQWSTINKVESLDGLVETVINKRLGKHAHPSYQAYTYARLISDYNESVQNESISLYPCAYLHNYIREEDDPLTDVIYENWISEAPVFTKGDALKLRSFISTYIKKSDRKRSLYLIDHGKIKPSKSLQDSLLKMLEGNEEFLMIDEQKVAYEVALLMAKKAQTTDRKQVLIIEGGPGTGKSVLAINLLVRLTAQDMVCQYVTKNSAPREVYTKRLQQGYKKTVINNLFKSSGIYYGALPNEIDVLIVDEAHRLNEKSGLFKNKGENQVMEIIRAAKCSIFFIDEYQKISMQDVGSKEEIKRFSQLYNAEIVEIELESQFRCNGSDGYLAWLDDVLELRETANADGFDLQYDFKIFDDPNELRDEILEKNQVNNKARMLAGYCWDWKKDGKSNPEIHDIYIEEYQFSASWNLNNTQTWAIDPESVEQVGCIHTSQGLEFDYVGVIIGEDLRYIDGKIVTDPFKRAKTDKSLSGFKSLYKKDKDEALRIADQIIKNTYRTLLTRGMQGCYIYCVDPYLKEYFTKRLSRQKSIIYPVPKEKLYAVAEGRVSYHVNSKRDANNN</sequence>
<dbReference type="OrthoDB" id="3193269at2"/>
<evidence type="ECO:0000259" key="1">
    <source>
        <dbReference type="SMART" id="SM00382"/>
    </source>
</evidence>
<dbReference type="InterPro" id="IPR018647">
    <property type="entry name" value="SLFN_3-like_DNA/RNA_helicase"/>
</dbReference>
<dbReference type="Pfam" id="PF09848">
    <property type="entry name" value="SLFN-g3_helicase"/>
    <property type="match status" value="1"/>
</dbReference>
<dbReference type="EMBL" id="WNZW01000001">
    <property type="protein sequence ID" value="MUG44221.1"/>
    <property type="molecule type" value="Genomic_DNA"/>
</dbReference>
<evidence type="ECO:0000313" key="2">
    <source>
        <dbReference type="EMBL" id="MUG44221.1"/>
    </source>
</evidence>
<proteinExistence type="predicted"/>
<organism evidence="2 3">
    <name type="scientific">Paenibacillus woosongensis</name>
    <dbReference type="NCBI Taxonomy" id="307580"/>
    <lineage>
        <taxon>Bacteria</taxon>
        <taxon>Bacillati</taxon>
        <taxon>Bacillota</taxon>
        <taxon>Bacilli</taxon>
        <taxon>Bacillales</taxon>
        <taxon>Paenibacillaceae</taxon>
        <taxon>Paenibacillus</taxon>
    </lineage>
</organism>